<feature type="compositionally biased region" description="Basic and acidic residues" evidence="2">
    <location>
        <begin position="9"/>
        <end position="31"/>
    </location>
</feature>
<dbReference type="EMBL" id="JAEHOE010000147">
    <property type="protein sequence ID" value="KAG2484584.1"/>
    <property type="molecule type" value="Genomic_DNA"/>
</dbReference>
<accession>A0A836BR98</accession>
<proteinExistence type="predicted"/>
<evidence type="ECO:0000313" key="4">
    <source>
        <dbReference type="EMBL" id="KAG2484584.1"/>
    </source>
</evidence>
<feature type="compositionally biased region" description="Basic and acidic residues" evidence="2">
    <location>
        <begin position="46"/>
        <end position="78"/>
    </location>
</feature>
<sequence length="487" mass="52632">MARTKQPARRRDPDGSRWWERPEQERRERYRAPTPPTSDDEEEGEEKEKEEAEAEAGHSEMEGEGESRGRSEQGRGRNGEGSGQGEGPEQDEAAMAQQGPAKKARYEGESGAAGEGSAVASPQQPAAAAHQPGAAKNAPRPGGMGPDWTSLPQEVWDVVFGCLARSLDRPGGVRGPSVVARDVVRAGLTCRDTLRAMPLALEVLAATVPLPRKTPFACPYLARLPDHPPSAVEWRQWDAVLCSPLEGRTEAELRAACRTLEVSCRGGKAELADRIRRCFRLDGPRCPVPSRLWLALLPERESVVREGTDQFRRGFLDPLRELERHTDSKAAYCARRAPSVWEARRILAVEFGDDAGLDRAHAPIGEILRAARQGAGAEAAAQEEAVEAARAEKVERAAVALAAWQEGEAEAAVERAAKLMAEADEAARRNAAARAGLADRRASLTDGSWSGRFPCRNSANAACAWLLCGACCRTSGLGPCRKHKVVA</sequence>
<evidence type="ECO:0000313" key="5">
    <source>
        <dbReference type="Proteomes" id="UP000612055"/>
    </source>
</evidence>
<feature type="region of interest" description="Disordered" evidence="2">
    <location>
        <begin position="1"/>
        <end position="149"/>
    </location>
</feature>
<protein>
    <recommendedName>
        <fullName evidence="3">SAP domain-containing protein</fullName>
    </recommendedName>
</protein>
<keyword evidence="5" id="KW-1185">Reference proteome</keyword>
<feature type="coiled-coil region" evidence="1">
    <location>
        <begin position="372"/>
        <end position="429"/>
    </location>
</feature>
<feature type="domain" description="SAP" evidence="3">
    <location>
        <begin position="245"/>
        <end position="279"/>
    </location>
</feature>
<dbReference type="InterPro" id="IPR003034">
    <property type="entry name" value="SAP_dom"/>
</dbReference>
<name>A0A836BR98_9CHLO</name>
<dbReference type="Proteomes" id="UP000612055">
    <property type="component" value="Unassembled WGS sequence"/>
</dbReference>
<organism evidence="4 5">
    <name type="scientific">Edaphochlamys debaryana</name>
    <dbReference type="NCBI Taxonomy" id="47281"/>
    <lineage>
        <taxon>Eukaryota</taxon>
        <taxon>Viridiplantae</taxon>
        <taxon>Chlorophyta</taxon>
        <taxon>core chlorophytes</taxon>
        <taxon>Chlorophyceae</taxon>
        <taxon>CS clade</taxon>
        <taxon>Chlamydomonadales</taxon>
        <taxon>Chlamydomonadales incertae sedis</taxon>
        <taxon>Edaphochlamys</taxon>
    </lineage>
</organism>
<comment type="caution">
    <text evidence="4">The sequence shown here is derived from an EMBL/GenBank/DDBJ whole genome shotgun (WGS) entry which is preliminary data.</text>
</comment>
<gene>
    <name evidence="4" type="ORF">HYH03_016627</name>
</gene>
<evidence type="ECO:0000256" key="2">
    <source>
        <dbReference type="SAM" id="MobiDB-lite"/>
    </source>
</evidence>
<dbReference type="PROSITE" id="PS50800">
    <property type="entry name" value="SAP"/>
    <property type="match status" value="1"/>
</dbReference>
<evidence type="ECO:0000259" key="3">
    <source>
        <dbReference type="PROSITE" id="PS50800"/>
    </source>
</evidence>
<dbReference type="AlphaFoldDB" id="A0A836BR98"/>
<feature type="compositionally biased region" description="Low complexity" evidence="2">
    <location>
        <begin position="109"/>
        <end position="139"/>
    </location>
</feature>
<reference evidence="4" key="1">
    <citation type="journal article" date="2020" name="bioRxiv">
        <title>Comparative genomics of Chlamydomonas.</title>
        <authorList>
            <person name="Craig R.J."/>
            <person name="Hasan A.R."/>
            <person name="Ness R.W."/>
            <person name="Keightley P.D."/>
        </authorList>
    </citation>
    <scope>NUCLEOTIDE SEQUENCE</scope>
    <source>
        <strain evidence="4">CCAP 11/70</strain>
    </source>
</reference>
<evidence type="ECO:0000256" key="1">
    <source>
        <dbReference type="SAM" id="Coils"/>
    </source>
</evidence>
<keyword evidence="1" id="KW-0175">Coiled coil</keyword>
<dbReference type="OrthoDB" id="543185at2759"/>